<dbReference type="Pfam" id="PF15016">
    <property type="entry name" value="C5orf34_C"/>
    <property type="match status" value="1"/>
</dbReference>
<evidence type="ECO:0000313" key="6">
    <source>
        <dbReference type="Proteomes" id="UP000678393"/>
    </source>
</evidence>
<evidence type="ECO:0000259" key="3">
    <source>
        <dbReference type="Pfam" id="PF15025"/>
    </source>
</evidence>
<sequence>MMAIVPALMILYSNDAVEIRYSDGSRLELSPCGSSMIHVESPNTRGCTGFGQSRRVQKRTRFVTSEHRQKVLQALDFRNRFAERSYLCDDLLPGEDIVELYARIDQFAWPRKLGEAKIEILPDGSRSITSHDEFATLIVSPHGLDFTVCFLSRTSHDERKSKNNVMQKSDSVSWGVSSQSSSRKTCSFDKNNSSNLNPVLTHPVEKSGQLDQRLSVKIDHSQITEDLHELKITNTFSASQVKSGLILSDNVASQEVFTGDDNSKIQMYNTEISEQKLTRQNLDVTETSSFIQNNGKCSKTLTNQSGVYCFRSDSAYKKEKQHPPVSFFDDCQNSRDISSISRSSTPDGLRTIVDLDATLLHKDVSGSAREQMLKGRQSSNSPAQYTSSPYDAQTGLYSEKSSLIKNDEVVSLSGSFLGNQKIDNFRKESDSKMEIQRLVDFSVSGKNNSNSSTVINSDRVTVNGVELETSAIQTQELISNFPHKLDCSDRAKSLSQISDGSNLSESADQTIRKLYTLPDSAGISEQSGQNVKSSDPISDTNNISRKINLNTALENISTLVQADQRSGSVPVSEGCRHGGCDSKHARQRQCRDSYIWTTKHCSTNDCPALWAHPLKLVLESTDSTNDVSCCSPAKKDYSNSPSIPADKKNCIFTQVPSPLPVTCPLQHRHKWMSNEIRDDDEDSTSSGEFQHGRLKVVISEGVVYRLAQKAGVKIVEIYPGDGSVFVSHGVQGHFFTHYMPVGDQLQERTYSLKLLPHHHSQVRYSIKRLIETANRLLVTNASWEHQGIKDDVPCWKKEAVAIVEPLTSSLLEECIVEGLGKFSAFTNGRVRIVFEDRTALDMVCNVSQRVQECFGHSQEPQVSLPCASLVSPPVPPYDSVLGASTGRLMLPSGEYVIVDINNPGPYRKYIEVAQEWAAWVRSSPVERQQFYANYNTPAIIQ</sequence>
<organism evidence="5 6">
    <name type="scientific">Candidula unifasciata</name>
    <dbReference type="NCBI Taxonomy" id="100452"/>
    <lineage>
        <taxon>Eukaryota</taxon>
        <taxon>Metazoa</taxon>
        <taxon>Spiralia</taxon>
        <taxon>Lophotrochozoa</taxon>
        <taxon>Mollusca</taxon>
        <taxon>Gastropoda</taxon>
        <taxon>Heterobranchia</taxon>
        <taxon>Euthyneura</taxon>
        <taxon>Panpulmonata</taxon>
        <taxon>Eupulmonata</taxon>
        <taxon>Stylommatophora</taxon>
        <taxon>Helicina</taxon>
        <taxon>Helicoidea</taxon>
        <taxon>Geomitridae</taxon>
        <taxon>Candidula</taxon>
    </lineage>
</organism>
<reference evidence="5" key="1">
    <citation type="submission" date="2021-04" db="EMBL/GenBank/DDBJ databases">
        <authorList>
            <consortium name="Molecular Ecology Group"/>
        </authorList>
    </citation>
    <scope>NUCLEOTIDE SEQUENCE</scope>
</reference>
<feature type="region of interest" description="Disordered" evidence="1">
    <location>
        <begin position="160"/>
        <end position="199"/>
    </location>
</feature>
<feature type="compositionally biased region" description="Low complexity" evidence="1">
    <location>
        <begin position="169"/>
        <end position="182"/>
    </location>
</feature>
<feature type="compositionally biased region" description="Polar residues" evidence="1">
    <location>
        <begin position="183"/>
        <end position="198"/>
    </location>
</feature>
<dbReference type="InterPro" id="IPR027865">
    <property type="entry name" value="C5orf34-like_C"/>
</dbReference>
<evidence type="ECO:0000256" key="1">
    <source>
        <dbReference type="SAM" id="MobiDB-lite"/>
    </source>
</evidence>
<dbReference type="Pfam" id="PF22834">
    <property type="entry name" value="Polo_box_4"/>
    <property type="match status" value="1"/>
</dbReference>
<dbReference type="PANTHER" id="PTHR34531:SF1">
    <property type="entry name" value="CHROMOSOME 5 OPEN READING FRAME 34"/>
    <property type="match status" value="1"/>
</dbReference>
<gene>
    <name evidence="5" type="ORF">CUNI_LOCUS13270</name>
</gene>
<evidence type="ECO:0000259" key="4">
    <source>
        <dbReference type="Pfam" id="PF22834"/>
    </source>
</evidence>
<dbReference type="InterPro" id="IPR053901">
    <property type="entry name" value="C5orf34-like"/>
</dbReference>
<dbReference type="Proteomes" id="UP000678393">
    <property type="component" value="Unassembled WGS sequence"/>
</dbReference>
<dbReference type="OrthoDB" id="75908at2759"/>
<name>A0A8S3ZKF1_9EUPU</name>
<proteinExistence type="predicted"/>
<accession>A0A8S3ZKF1</accession>
<evidence type="ECO:0000259" key="2">
    <source>
        <dbReference type="Pfam" id="PF15016"/>
    </source>
</evidence>
<dbReference type="InterPro" id="IPR027830">
    <property type="entry name" value="C5orf34-like_N"/>
</dbReference>
<dbReference type="Pfam" id="PF15025">
    <property type="entry name" value="C5orf34-like_N"/>
    <property type="match status" value="1"/>
</dbReference>
<protein>
    <recommendedName>
        <fullName evidence="7">DUF4524 domain-containing protein</fullName>
    </recommendedName>
</protein>
<feature type="compositionally biased region" description="Polar residues" evidence="1">
    <location>
        <begin position="376"/>
        <end position="392"/>
    </location>
</feature>
<feature type="domain" description="C5orf34-like C-terminal" evidence="2">
    <location>
        <begin position="808"/>
        <end position="919"/>
    </location>
</feature>
<feature type="domain" description="C5orf34-like N-terminal" evidence="3">
    <location>
        <begin position="9"/>
        <end position="79"/>
    </location>
</feature>
<evidence type="ECO:0000313" key="5">
    <source>
        <dbReference type="EMBL" id="CAG5127712.1"/>
    </source>
</evidence>
<dbReference type="PANTHER" id="PTHR34531">
    <property type="entry name" value="ZGC:153352"/>
    <property type="match status" value="1"/>
</dbReference>
<feature type="non-terminal residue" evidence="5">
    <location>
        <position position="1"/>
    </location>
</feature>
<dbReference type="AlphaFoldDB" id="A0A8S3ZKF1"/>
<dbReference type="InterPro" id="IPR053900">
    <property type="entry name" value="C5orf34-like_dom"/>
</dbReference>
<dbReference type="EMBL" id="CAJHNH020002773">
    <property type="protein sequence ID" value="CAG5127712.1"/>
    <property type="molecule type" value="Genomic_DNA"/>
</dbReference>
<keyword evidence="6" id="KW-1185">Reference proteome</keyword>
<feature type="region of interest" description="Disordered" evidence="1">
    <location>
        <begin position="369"/>
        <end position="392"/>
    </location>
</feature>
<comment type="caution">
    <text evidence="5">The sequence shown here is derived from an EMBL/GenBank/DDBJ whole genome shotgun (WGS) entry which is preliminary data.</text>
</comment>
<feature type="domain" description="C5orf34-like" evidence="4">
    <location>
        <begin position="694"/>
        <end position="777"/>
    </location>
</feature>
<evidence type="ECO:0008006" key="7">
    <source>
        <dbReference type="Google" id="ProtNLM"/>
    </source>
</evidence>